<dbReference type="InterPro" id="IPR010712">
    <property type="entry name" value="Arsenical-R_ArsD"/>
</dbReference>
<protein>
    <submittedName>
        <fullName evidence="1">Arsenical resistance operon trans-acting repressor ArsD</fullName>
    </submittedName>
</protein>
<dbReference type="STRING" id="68895.RR42_s3069"/>
<dbReference type="OrthoDB" id="9801358at2"/>
<dbReference type="KEGG" id="cbw:RR42_s3069"/>
<keyword evidence="2" id="KW-1185">Reference proteome</keyword>
<dbReference type="Pfam" id="PF06953">
    <property type="entry name" value="ArsD"/>
    <property type="match status" value="1"/>
</dbReference>
<dbReference type="GO" id="GO:0046685">
    <property type="term" value="P:response to arsenic-containing substance"/>
    <property type="evidence" value="ECO:0007669"/>
    <property type="project" value="InterPro"/>
</dbReference>
<reference evidence="1 2" key="1">
    <citation type="journal article" date="2015" name="Genome Announc.">
        <title>Complete Genome Sequence of Cupriavidus basilensis 4G11, Isolated from the Oak Ridge Field Research Center Site.</title>
        <authorList>
            <person name="Ray J."/>
            <person name="Waters R.J."/>
            <person name="Skerker J.M."/>
            <person name="Kuehl J.V."/>
            <person name="Price M.N."/>
            <person name="Huang J."/>
            <person name="Chakraborty R."/>
            <person name="Arkin A.P."/>
            <person name="Deutschbauer A."/>
        </authorList>
    </citation>
    <scope>NUCLEOTIDE SEQUENCE [LARGE SCALE GENOMIC DNA]</scope>
    <source>
        <strain evidence="1">4G11</strain>
    </source>
</reference>
<proteinExistence type="predicted"/>
<organism evidence="1 2">
    <name type="scientific">Cupriavidus basilensis</name>
    <dbReference type="NCBI Taxonomy" id="68895"/>
    <lineage>
        <taxon>Bacteria</taxon>
        <taxon>Pseudomonadati</taxon>
        <taxon>Pseudomonadota</taxon>
        <taxon>Betaproteobacteria</taxon>
        <taxon>Burkholderiales</taxon>
        <taxon>Burkholderiaceae</taxon>
        <taxon>Cupriavidus</taxon>
    </lineage>
</organism>
<dbReference type="Proteomes" id="UP000031843">
    <property type="component" value="Chromosome secondary"/>
</dbReference>
<evidence type="ECO:0000313" key="2">
    <source>
        <dbReference type="Proteomes" id="UP000031843"/>
    </source>
</evidence>
<gene>
    <name evidence="1" type="ORF">RR42_s3069</name>
</gene>
<name>A0A0C4YQD0_9BURK</name>
<accession>A0A0C4YQD0</accession>
<dbReference type="Gene3D" id="3.40.30.10">
    <property type="entry name" value="Glutaredoxin"/>
    <property type="match status" value="1"/>
</dbReference>
<dbReference type="NCBIfam" id="NF033727">
    <property type="entry name" value="chaperon_ArsD"/>
    <property type="match status" value="1"/>
</dbReference>
<dbReference type="GO" id="GO:0045892">
    <property type="term" value="P:negative regulation of DNA-templated transcription"/>
    <property type="evidence" value="ECO:0007669"/>
    <property type="project" value="InterPro"/>
</dbReference>
<dbReference type="GO" id="GO:0003677">
    <property type="term" value="F:DNA binding"/>
    <property type="evidence" value="ECO:0007669"/>
    <property type="project" value="InterPro"/>
</dbReference>
<sequence>MTKLEVFDPAMCCSTGVCGVEVDPILAQFAADLKWVAQHGIAVERHNLGQEPQAFAANPAVVKEMEAGMDRLPILCVDGHIVATGVYPSRQQLAQKLGITLTTAEKPHIRVGSPGCNPKSGCC</sequence>
<dbReference type="RefSeq" id="WP_043356913.1">
    <property type="nucleotide sequence ID" value="NZ_CP010537.1"/>
</dbReference>
<dbReference type="AlphaFoldDB" id="A0A0C4YQD0"/>
<dbReference type="EMBL" id="CP010537">
    <property type="protein sequence ID" value="AJG24650.1"/>
    <property type="molecule type" value="Genomic_DNA"/>
</dbReference>
<evidence type="ECO:0000313" key="1">
    <source>
        <dbReference type="EMBL" id="AJG24650.1"/>
    </source>
</evidence>